<dbReference type="EMBL" id="VYSG01000003">
    <property type="protein sequence ID" value="NEG70282.1"/>
    <property type="molecule type" value="Genomic_DNA"/>
</dbReference>
<gene>
    <name evidence="3" type="ORF">F6S87_06695</name>
</gene>
<comment type="caution">
    <text evidence="3">The sequence shown here is derived from an EMBL/GenBank/DDBJ whole genome shotgun (WGS) entry which is preliminary data.</text>
</comment>
<feature type="region of interest" description="Disordered" evidence="1">
    <location>
        <begin position="128"/>
        <end position="150"/>
    </location>
</feature>
<keyword evidence="2" id="KW-1133">Transmembrane helix</keyword>
<dbReference type="PROSITE" id="PS51257">
    <property type="entry name" value="PROKAR_LIPOPROTEIN"/>
    <property type="match status" value="1"/>
</dbReference>
<feature type="transmembrane region" description="Helical" evidence="2">
    <location>
        <begin position="12"/>
        <end position="32"/>
    </location>
</feature>
<keyword evidence="2" id="KW-0812">Transmembrane</keyword>
<dbReference type="RefSeq" id="WP_163227891.1">
    <property type="nucleotide sequence ID" value="NZ_VYSG01000003.1"/>
</dbReference>
<reference evidence="3 4" key="1">
    <citation type="submission" date="2019-09" db="EMBL/GenBank/DDBJ databases">
        <title>Phylogenetic characterization of a novel taxon of the genus Bifidobacterium: Bifidobacterium choloepi sp. nov.</title>
        <authorList>
            <person name="Modesto M."/>
            <person name="Satti M."/>
        </authorList>
    </citation>
    <scope>NUCLEOTIDE SEQUENCE [LARGE SCALE GENOMIC DNA]</scope>
    <source>
        <strain evidence="3 4">BRDM6</strain>
    </source>
</reference>
<feature type="transmembrane region" description="Helical" evidence="2">
    <location>
        <begin position="95"/>
        <end position="117"/>
    </location>
</feature>
<accession>A0A6I5NNI8</accession>
<dbReference type="Proteomes" id="UP000469292">
    <property type="component" value="Unassembled WGS sequence"/>
</dbReference>
<keyword evidence="2" id="KW-0472">Membrane</keyword>
<evidence type="ECO:0000313" key="4">
    <source>
        <dbReference type="Proteomes" id="UP000469292"/>
    </source>
</evidence>
<evidence type="ECO:0000256" key="1">
    <source>
        <dbReference type="SAM" id="MobiDB-lite"/>
    </source>
</evidence>
<feature type="transmembrane region" description="Helical" evidence="2">
    <location>
        <begin position="38"/>
        <end position="57"/>
    </location>
</feature>
<proteinExistence type="predicted"/>
<feature type="compositionally biased region" description="Basic and acidic residues" evidence="1">
    <location>
        <begin position="136"/>
        <end position="150"/>
    </location>
</feature>
<evidence type="ECO:0000313" key="3">
    <source>
        <dbReference type="EMBL" id="NEG70282.1"/>
    </source>
</evidence>
<dbReference type="AlphaFoldDB" id="A0A6I5NNI8"/>
<feature type="transmembrane region" description="Helical" evidence="2">
    <location>
        <begin position="69"/>
        <end position="89"/>
    </location>
</feature>
<keyword evidence="4" id="KW-1185">Reference proteome</keyword>
<sequence>MGNATQRVSGILQYLILLVAAVAVGVGCALVDAKSSPVLWYALWVACVVCILIDVVLEWTTKPRWSSIVSILVLYVPSWVSIWLCSWGYLPDEALAWIVLAGIAATGAIQAIAYFALKSHKRLHERPMRNGTAHGLPEDVQRDGRTVSWK</sequence>
<organism evidence="3 4">
    <name type="scientific">Bifidobacterium choloepi</name>
    <dbReference type="NCBI Taxonomy" id="2614131"/>
    <lineage>
        <taxon>Bacteria</taxon>
        <taxon>Bacillati</taxon>
        <taxon>Actinomycetota</taxon>
        <taxon>Actinomycetes</taxon>
        <taxon>Bifidobacteriales</taxon>
        <taxon>Bifidobacteriaceae</taxon>
        <taxon>Bifidobacterium</taxon>
    </lineage>
</organism>
<name>A0A6I5NNI8_9BIFI</name>
<evidence type="ECO:0000256" key="2">
    <source>
        <dbReference type="SAM" id="Phobius"/>
    </source>
</evidence>
<protein>
    <submittedName>
        <fullName evidence="3">Uncharacterized protein</fullName>
    </submittedName>
</protein>